<accession>X0W415</accession>
<keyword evidence="1" id="KW-1133">Transmembrane helix</keyword>
<dbReference type="GO" id="GO:0007165">
    <property type="term" value="P:signal transduction"/>
    <property type="evidence" value="ECO:0007669"/>
    <property type="project" value="InterPro"/>
</dbReference>
<organism evidence="3">
    <name type="scientific">marine sediment metagenome</name>
    <dbReference type="NCBI Taxonomy" id="412755"/>
    <lineage>
        <taxon>unclassified sequences</taxon>
        <taxon>metagenomes</taxon>
        <taxon>ecological metagenomes</taxon>
    </lineage>
</organism>
<feature type="domain" description="HAMP" evidence="2">
    <location>
        <begin position="180"/>
        <end position="232"/>
    </location>
</feature>
<dbReference type="PANTHER" id="PTHR32089:SF112">
    <property type="entry name" value="LYSOZYME-LIKE PROTEIN-RELATED"/>
    <property type="match status" value="1"/>
</dbReference>
<sequence length="249" mass="28219">MKIKYMLLVGAGISIALVLVFSLVVYVSFNKVAEENERELIANEIQTTVSQLDIIMYEYLTHRGERMIQQWNSKYAVSLEIVGKVDYKELETIKTNYADLKNLFSQITTDYEKQGGSELEERLVAQFLIKSQVIIFNSSAIAKEAYNNAIEAQVAANHSMMSAFIVLFVVLVGLSFHTARRITNPLNKLIRGTEIIGKGNLKYRVDIKSKNEIGGLAVAFNQMTENLKKVTASRDELNKEIIERKRAEE</sequence>
<evidence type="ECO:0000259" key="2">
    <source>
        <dbReference type="PROSITE" id="PS50885"/>
    </source>
</evidence>
<gene>
    <name evidence="3" type="ORF">S01H1_46996</name>
</gene>
<evidence type="ECO:0000256" key="1">
    <source>
        <dbReference type="SAM" id="Phobius"/>
    </source>
</evidence>
<dbReference type="CDD" id="cd06225">
    <property type="entry name" value="HAMP"/>
    <property type="match status" value="1"/>
</dbReference>
<name>X0W415_9ZZZZ</name>
<dbReference type="PROSITE" id="PS50885">
    <property type="entry name" value="HAMP"/>
    <property type="match status" value="1"/>
</dbReference>
<protein>
    <recommendedName>
        <fullName evidence="2">HAMP domain-containing protein</fullName>
    </recommendedName>
</protein>
<dbReference type="InterPro" id="IPR003660">
    <property type="entry name" value="HAMP_dom"/>
</dbReference>
<dbReference type="PANTHER" id="PTHR32089">
    <property type="entry name" value="METHYL-ACCEPTING CHEMOTAXIS PROTEIN MCPB"/>
    <property type="match status" value="1"/>
</dbReference>
<dbReference type="EMBL" id="BARS01030112">
    <property type="protein sequence ID" value="GAG18047.1"/>
    <property type="molecule type" value="Genomic_DNA"/>
</dbReference>
<evidence type="ECO:0000313" key="3">
    <source>
        <dbReference type="EMBL" id="GAG18047.1"/>
    </source>
</evidence>
<dbReference type="Gene3D" id="6.10.340.10">
    <property type="match status" value="1"/>
</dbReference>
<feature type="transmembrane region" description="Helical" evidence="1">
    <location>
        <begin position="7"/>
        <end position="29"/>
    </location>
</feature>
<feature type="non-terminal residue" evidence="3">
    <location>
        <position position="249"/>
    </location>
</feature>
<feature type="transmembrane region" description="Helical" evidence="1">
    <location>
        <begin position="160"/>
        <end position="179"/>
    </location>
</feature>
<comment type="caution">
    <text evidence="3">The sequence shown here is derived from an EMBL/GenBank/DDBJ whole genome shotgun (WGS) entry which is preliminary data.</text>
</comment>
<dbReference type="AlphaFoldDB" id="X0W415"/>
<proteinExistence type="predicted"/>
<keyword evidence="1" id="KW-0812">Transmembrane</keyword>
<dbReference type="Pfam" id="PF00672">
    <property type="entry name" value="HAMP"/>
    <property type="match status" value="1"/>
</dbReference>
<dbReference type="GO" id="GO:0016020">
    <property type="term" value="C:membrane"/>
    <property type="evidence" value="ECO:0007669"/>
    <property type="project" value="InterPro"/>
</dbReference>
<keyword evidence="1" id="KW-0472">Membrane</keyword>
<dbReference type="SUPFAM" id="SSF158472">
    <property type="entry name" value="HAMP domain-like"/>
    <property type="match status" value="1"/>
</dbReference>
<dbReference type="SMART" id="SM00304">
    <property type="entry name" value="HAMP"/>
    <property type="match status" value="1"/>
</dbReference>
<reference evidence="3" key="1">
    <citation type="journal article" date="2014" name="Front. Microbiol.">
        <title>High frequency of phylogenetically diverse reductive dehalogenase-homologous genes in deep subseafloor sedimentary metagenomes.</title>
        <authorList>
            <person name="Kawai M."/>
            <person name="Futagami T."/>
            <person name="Toyoda A."/>
            <person name="Takaki Y."/>
            <person name="Nishi S."/>
            <person name="Hori S."/>
            <person name="Arai W."/>
            <person name="Tsubouchi T."/>
            <person name="Morono Y."/>
            <person name="Uchiyama I."/>
            <person name="Ito T."/>
            <person name="Fujiyama A."/>
            <person name="Inagaki F."/>
            <person name="Takami H."/>
        </authorList>
    </citation>
    <scope>NUCLEOTIDE SEQUENCE</scope>
    <source>
        <strain evidence="3">Expedition CK06-06</strain>
    </source>
</reference>